<evidence type="ECO:0000256" key="7">
    <source>
        <dbReference type="ARBA" id="ARBA00023004"/>
    </source>
</evidence>
<reference evidence="12 13" key="1">
    <citation type="journal article" date="2019" name="Nat. Ecol. Evol.">
        <title>Megaphylogeny resolves global patterns of mushroom evolution.</title>
        <authorList>
            <person name="Varga T."/>
            <person name="Krizsan K."/>
            <person name="Foldi C."/>
            <person name="Dima B."/>
            <person name="Sanchez-Garcia M."/>
            <person name="Sanchez-Ramirez S."/>
            <person name="Szollosi G.J."/>
            <person name="Szarkandi J.G."/>
            <person name="Papp V."/>
            <person name="Albert L."/>
            <person name="Andreopoulos W."/>
            <person name="Angelini C."/>
            <person name="Antonin V."/>
            <person name="Barry K.W."/>
            <person name="Bougher N.L."/>
            <person name="Buchanan P."/>
            <person name="Buyck B."/>
            <person name="Bense V."/>
            <person name="Catcheside P."/>
            <person name="Chovatia M."/>
            <person name="Cooper J."/>
            <person name="Damon W."/>
            <person name="Desjardin D."/>
            <person name="Finy P."/>
            <person name="Geml J."/>
            <person name="Haridas S."/>
            <person name="Hughes K."/>
            <person name="Justo A."/>
            <person name="Karasinski D."/>
            <person name="Kautmanova I."/>
            <person name="Kiss B."/>
            <person name="Kocsube S."/>
            <person name="Kotiranta H."/>
            <person name="LaButti K.M."/>
            <person name="Lechner B.E."/>
            <person name="Liimatainen K."/>
            <person name="Lipzen A."/>
            <person name="Lukacs Z."/>
            <person name="Mihaltcheva S."/>
            <person name="Morgado L.N."/>
            <person name="Niskanen T."/>
            <person name="Noordeloos M.E."/>
            <person name="Ohm R.A."/>
            <person name="Ortiz-Santana B."/>
            <person name="Ovrebo C."/>
            <person name="Racz N."/>
            <person name="Riley R."/>
            <person name="Savchenko A."/>
            <person name="Shiryaev A."/>
            <person name="Soop K."/>
            <person name="Spirin V."/>
            <person name="Szebenyi C."/>
            <person name="Tomsovsky M."/>
            <person name="Tulloss R.E."/>
            <person name="Uehling J."/>
            <person name="Grigoriev I.V."/>
            <person name="Vagvolgyi C."/>
            <person name="Papp T."/>
            <person name="Martin F.M."/>
            <person name="Miettinen O."/>
            <person name="Hibbett D.S."/>
            <person name="Nagy L.G."/>
        </authorList>
    </citation>
    <scope>NUCLEOTIDE SEQUENCE [LARGE SCALE GENOMIC DNA]</scope>
    <source>
        <strain evidence="12 13">CBS 962.96</strain>
    </source>
</reference>
<dbReference type="Proteomes" id="UP000297245">
    <property type="component" value="Unassembled WGS sequence"/>
</dbReference>
<evidence type="ECO:0000256" key="4">
    <source>
        <dbReference type="ARBA" id="ARBA00022617"/>
    </source>
</evidence>
<evidence type="ECO:0000313" key="12">
    <source>
        <dbReference type="EMBL" id="THU92592.1"/>
    </source>
</evidence>
<dbReference type="GO" id="GO:0005506">
    <property type="term" value="F:iron ion binding"/>
    <property type="evidence" value="ECO:0007669"/>
    <property type="project" value="InterPro"/>
</dbReference>
<feature type="binding site" description="axial binding residue" evidence="9">
    <location>
        <position position="469"/>
    </location>
    <ligand>
        <name>heme</name>
        <dbReference type="ChEBI" id="CHEBI:30413"/>
    </ligand>
    <ligandPart>
        <name>Fe</name>
        <dbReference type="ChEBI" id="CHEBI:18248"/>
    </ligandPart>
</feature>
<dbReference type="CDD" id="cd11065">
    <property type="entry name" value="CYP64-like"/>
    <property type="match status" value="1"/>
</dbReference>
<sequence length="546" mass="62165">MSTALTPFLIVAILFGFYHLYIFFLRLLRPRPPYPPGPRGYPLIGDLFNEASKNVEQHEWARYLKMGKEYNSDVLHINVLGDHKLILNSAKAADELLEKRSGLYSDRPQFHMMSGLCGWHWHFATMSYSNTWRAHRKTFHQDFQAKAISTYCPFILRSTSNFLKKLAPAEYSPLHMLDIEHAELDSYVRNYAGSTILRAVYGMSTQEELDDYVGLAHLASESFIATMNHGSFFVDYLPWLKYMPAWFPGASFKQKANTWAPMVSNLINEPWKRLKSSMANGTALPCFATNNLERSNPVSNLDVNPIKNNNFDPEIEEVIKNCSATAYFAGSDTTVSLVMSSILALSHHPEVLEKAHEELDRVIGTSRLPELHDRDKLPYLQAFIKEVERMYPVAPLSVAHRVISDDIYDGYFISKGTTVIPNIGAILHSEELYQDPLNFNPDRFLQNNKDSKLSPDPEIIAFGFGRRICPGRHFALDSAWTLIACLLATCDITWPSEEAQKISRKPDPVLDYFDGLIVHPKPYKCRIVPRSITALNLMKAGYENQM</sequence>
<evidence type="ECO:0000313" key="13">
    <source>
        <dbReference type="Proteomes" id="UP000297245"/>
    </source>
</evidence>
<dbReference type="EMBL" id="ML179274">
    <property type="protein sequence ID" value="THU92592.1"/>
    <property type="molecule type" value="Genomic_DNA"/>
</dbReference>
<dbReference type="InterPro" id="IPR036396">
    <property type="entry name" value="Cyt_P450_sf"/>
</dbReference>
<dbReference type="PANTHER" id="PTHR46300">
    <property type="entry name" value="P450, PUTATIVE (EUROFUNG)-RELATED-RELATED"/>
    <property type="match status" value="1"/>
</dbReference>
<dbReference type="PRINTS" id="PR00463">
    <property type="entry name" value="EP450I"/>
</dbReference>
<comment type="cofactor">
    <cofactor evidence="1 9">
        <name>heme</name>
        <dbReference type="ChEBI" id="CHEBI:30413"/>
    </cofactor>
</comment>
<dbReference type="GO" id="GO:0004497">
    <property type="term" value="F:monooxygenase activity"/>
    <property type="evidence" value="ECO:0007669"/>
    <property type="project" value="UniProtKB-KW"/>
</dbReference>
<keyword evidence="7 9" id="KW-0408">Iron</keyword>
<feature type="transmembrane region" description="Helical" evidence="11">
    <location>
        <begin position="6"/>
        <end position="28"/>
    </location>
</feature>
<keyword evidence="11" id="KW-0812">Transmembrane</keyword>
<comment type="pathway">
    <text evidence="2">Secondary metabolite biosynthesis.</text>
</comment>
<accession>A0A4S8LSX5</accession>
<dbReference type="PANTHER" id="PTHR46300:SF7">
    <property type="entry name" value="P450, PUTATIVE (EUROFUNG)-RELATED"/>
    <property type="match status" value="1"/>
</dbReference>
<evidence type="ECO:0000256" key="1">
    <source>
        <dbReference type="ARBA" id="ARBA00001971"/>
    </source>
</evidence>
<comment type="similarity">
    <text evidence="3 10">Belongs to the cytochrome P450 family.</text>
</comment>
<proteinExistence type="inferred from homology"/>
<dbReference type="AlphaFoldDB" id="A0A4S8LSX5"/>
<keyword evidence="11" id="KW-1133">Transmembrane helix</keyword>
<organism evidence="12 13">
    <name type="scientific">Dendrothele bispora (strain CBS 962.96)</name>
    <dbReference type="NCBI Taxonomy" id="1314807"/>
    <lineage>
        <taxon>Eukaryota</taxon>
        <taxon>Fungi</taxon>
        <taxon>Dikarya</taxon>
        <taxon>Basidiomycota</taxon>
        <taxon>Agaricomycotina</taxon>
        <taxon>Agaricomycetes</taxon>
        <taxon>Agaricomycetidae</taxon>
        <taxon>Agaricales</taxon>
        <taxon>Agaricales incertae sedis</taxon>
        <taxon>Dendrothele</taxon>
    </lineage>
</organism>
<dbReference type="GO" id="GO:0016705">
    <property type="term" value="F:oxidoreductase activity, acting on paired donors, with incorporation or reduction of molecular oxygen"/>
    <property type="evidence" value="ECO:0007669"/>
    <property type="project" value="InterPro"/>
</dbReference>
<dbReference type="PRINTS" id="PR00385">
    <property type="entry name" value="P450"/>
</dbReference>
<dbReference type="Pfam" id="PF00067">
    <property type="entry name" value="p450"/>
    <property type="match status" value="1"/>
</dbReference>
<evidence type="ECO:0000256" key="9">
    <source>
        <dbReference type="PIRSR" id="PIRSR602401-1"/>
    </source>
</evidence>
<dbReference type="OrthoDB" id="1470350at2759"/>
<protein>
    <submittedName>
        <fullName evidence="12">Cytochrome P450</fullName>
    </submittedName>
</protein>
<keyword evidence="8 10" id="KW-0503">Monooxygenase</keyword>
<keyword evidence="4 9" id="KW-0349">Heme</keyword>
<evidence type="ECO:0000256" key="5">
    <source>
        <dbReference type="ARBA" id="ARBA00022723"/>
    </source>
</evidence>
<keyword evidence="5 9" id="KW-0479">Metal-binding</keyword>
<evidence type="ECO:0000256" key="2">
    <source>
        <dbReference type="ARBA" id="ARBA00005179"/>
    </source>
</evidence>
<dbReference type="InterPro" id="IPR017972">
    <property type="entry name" value="Cyt_P450_CS"/>
</dbReference>
<dbReference type="SUPFAM" id="SSF48264">
    <property type="entry name" value="Cytochrome P450"/>
    <property type="match status" value="1"/>
</dbReference>
<evidence type="ECO:0000256" key="11">
    <source>
        <dbReference type="SAM" id="Phobius"/>
    </source>
</evidence>
<dbReference type="InterPro" id="IPR050364">
    <property type="entry name" value="Cytochrome_P450_fung"/>
</dbReference>
<keyword evidence="6 10" id="KW-0560">Oxidoreductase</keyword>
<evidence type="ECO:0000256" key="8">
    <source>
        <dbReference type="ARBA" id="ARBA00023033"/>
    </source>
</evidence>
<dbReference type="GO" id="GO:0020037">
    <property type="term" value="F:heme binding"/>
    <property type="evidence" value="ECO:0007669"/>
    <property type="project" value="InterPro"/>
</dbReference>
<keyword evidence="13" id="KW-1185">Reference proteome</keyword>
<dbReference type="Gene3D" id="1.10.630.10">
    <property type="entry name" value="Cytochrome P450"/>
    <property type="match status" value="1"/>
</dbReference>
<dbReference type="InterPro" id="IPR001128">
    <property type="entry name" value="Cyt_P450"/>
</dbReference>
<gene>
    <name evidence="12" type="ORF">K435DRAFT_967632</name>
</gene>
<name>A0A4S8LSX5_DENBC</name>
<evidence type="ECO:0000256" key="3">
    <source>
        <dbReference type="ARBA" id="ARBA00010617"/>
    </source>
</evidence>
<evidence type="ECO:0000256" key="6">
    <source>
        <dbReference type="ARBA" id="ARBA00023002"/>
    </source>
</evidence>
<keyword evidence="11" id="KW-0472">Membrane</keyword>
<dbReference type="PROSITE" id="PS00086">
    <property type="entry name" value="CYTOCHROME_P450"/>
    <property type="match status" value="1"/>
</dbReference>
<evidence type="ECO:0000256" key="10">
    <source>
        <dbReference type="RuleBase" id="RU000461"/>
    </source>
</evidence>
<dbReference type="InterPro" id="IPR002401">
    <property type="entry name" value="Cyt_P450_E_grp-I"/>
</dbReference>